<accession>A0ACA9NA18</accession>
<protein>
    <submittedName>
        <fullName evidence="1">19480_t:CDS:1</fullName>
    </submittedName>
</protein>
<comment type="caution">
    <text evidence="1">The sequence shown here is derived from an EMBL/GenBank/DDBJ whole genome shotgun (WGS) entry which is preliminary data.</text>
</comment>
<dbReference type="EMBL" id="CAJVQC010013043">
    <property type="protein sequence ID" value="CAG8644375.1"/>
    <property type="molecule type" value="Genomic_DNA"/>
</dbReference>
<sequence length="252" mass="29742">MPHKESKQNELLNAITNWIIMDSQSFNAVNGLEFQNMIKKFDSAFRLLYYRTIKKTLGISYQTTFQVIKELIGYESLNNNDYNLTLDNSTFSQPLLNQVSSDFTLDQILSEPTDELSLKTNREVKKVYEILKKWFLKLWEWDLLDQLIELFKPIEEVMEWLSGQKYCILSLIFPTIQVLKYDYIIIEENSKDETEEEPEIKDIDDNTDDNTDNEVDEPKKPNIDKIIKLVKNTIYDALFKYFDFLPDSVLLA</sequence>
<reference evidence="1" key="1">
    <citation type="submission" date="2021-06" db="EMBL/GenBank/DDBJ databases">
        <authorList>
            <person name="Kallberg Y."/>
            <person name="Tangrot J."/>
            <person name="Rosling A."/>
        </authorList>
    </citation>
    <scope>NUCLEOTIDE SEQUENCE</scope>
    <source>
        <strain evidence="1">MA461A</strain>
    </source>
</reference>
<evidence type="ECO:0000313" key="2">
    <source>
        <dbReference type="Proteomes" id="UP000789920"/>
    </source>
</evidence>
<keyword evidence="2" id="KW-1185">Reference proteome</keyword>
<proteinExistence type="predicted"/>
<feature type="non-terminal residue" evidence="1">
    <location>
        <position position="252"/>
    </location>
</feature>
<dbReference type="Proteomes" id="UP000789920">
    <property type="component" value="Unassembled WGS sequence"/>
</dbReference>
<gene>
    <name evidence="1" type="ORF">RPERSI_LOCUS7609</name>
</gene>
<name>A0ACA9NA18_9GLOM</name>
<organism evidence="1 2">
    <name type="scientific">Racocetra persica</name>
    <dbReference type="NCBI Taxonomy" id="160502"/>
    <lineage>
        <taxon>Eukaryota</taxon>
        <taxon>Fungi</taxon>
        <taxon>Fungi incertae sedis</taxon>
        <taxon>Mucoromycota</taxon>
        <taxon>Glomeromycotina</taxon>
        <taxon>Glomeromycetes</taxon>
        <taxon>Diversisporales</taxon>
        <taxon>Gigasporaceae</taxon>
        <taxon>Racocetra</taxon>
    </lineage>
</organism>
<evidence type="ECO:0000313" key="1">
    <source>
        <dbReference type="EMBL" id="CAG8644375.1"/>
    </source>
</evidence>